<reference evidence="5" key="2">
    <citation type="submission" date="2025-05" db="UniProtKB">
        <authorList>
            <consortium name="EnsemblMetazoa"/>
        </authorList>
    </citation>
    <scope>IDENTIFICATION</scope>
</reference>
<evidence type="ECO:0000259" key="4">
    <source>
        <dbReference type="PROSITE" id="PS50158"/>
    </source>
</evidence>
<dbReference type="GO" id="GO:0008270">
    <property type="term" value="F:zinc ion binding"/>
    <property type="evidence" value="ECO:0007669"/>
    <property type="project" value="UniProtKB-KW"/>
</dbReference>
<evidence type="ECO:0000313" key="5">
    <source>
        <dbReference type="EnsemblMetazoa" id="XP_028145851.1"/>
    </source>
</evidence>
<keyword evidence="6" id="KW-1185">Reference proteome</keyword>
<keyword evidence="2" id="KW-0175">Coiled coil</keyword>
<dbReference type="PROSITE" id="PS50158">
    <property type="entry name" value="ZF_CCHC"/>
    <property type="match status" value="1"/>
</dbReference>
<reference evidence="7" key="1">
    <citation type="submission" date="2025-04" db="UniProtKB">
        <authorList>
            <consortium name="RefSeq"/>
        </authorList>
    </citation>
    <scope>IDENTIFICATION</scope>
    <source>
        <tissue evidence="7">Whole insect</tissue>
    </source>
</reference>
<dbReference type="InParanoid" id="A0A6P7G9G1"/>
<feature type="region of interest" description="Disordered" evidence="3">
    <location>
        <begin position="1"/>
        <end position="29"/>
    </location>
</feature>
<keyword evidence="1" id="KW-0863">Zinc-finger</keyword>
<dbReference type="Proteomes" id="UP001652700">
    <property type="component" value="Unplaced"/>
</dbReference>
<keyword evidence="1" id="KW-0479">Metal-binding</keyword>
<proteinExistence type="predicted"/>
<dbReference type="GeneID" id="114339398"/>
<gene>
    <name evidence="7" type="primary">LOC114339398</name>
</gene>
<keyword evidence="1" id="KW-0862">Zinc</keyword>
<dbReference type="AlphaFoldDB" id="A0A6P7G9G1"/>
<dbReference type="KEGG" id="dvv:114339398"/>
<organism evidence="7">
    <name type="scientific">Diabrotica virgifera virgifera</name>
    <name type="common">western corn rootworm</name>
    <dbReference type="NCBI Taxonomy" id="50390"/>
    <lineage>
        <taxon>Eukaryota</taxon>
        <taxon>Metazoa</taxon>
        <taxon>Ecdysozoa</taxon>
        <taxon>Arthropoda</taxon>
        <taxon>Hexapoda</taxon>
        <taxon>Insecta</taxon>
        <taxon>Pterygota</taxon>
        <taxon>Neoptera</taxon>
        <taxon>Endopterygota</taxon>
        <taxon>Coleoptera</taxon>
        <taxon>Polyphaga</taxon>
        <taxon>Cucujiformia</taxon>
        <taxon>Chrysomeloidea</taxon>
        <taxon>Chrysomelidae</taxon>
        <taxon>Galerucinae</taxon>
        <taxon>Diabroticina</taxon>
        <taxon>Diabroticites</taxon>
        <taxon>Diabrotica</taxon>
    </lineage>
</organism>
<dbReference type="GO" id="GO:0003676">
    <property type="term" value="F:nucleic acid binding"/>
    <property type="evidence" value="ECO:0007669"/>
    <property type="project" value="InterPro"/>
</dbReference>
<sequence length="390" mass="43716">MSGRGRMPEASAASGRTSPISNTQDTLDEDESFCSNLNLRLSTNASALGTSVDLEENITSIRELMEYIDSDMDPGKRLSKIGREGFKTRVMTVALELANLAGQNKILKEEMERLRKEAKVEKTSYAKVTAQPAMVARTDTEKKIAMRGEDNTLFITCDKATTGKKGQEELTKVLNPRTSRVRINRMKATGKALIIEAASKEDLEKIKNHDQVKKHFKCELPRKRKPLVIIYDVSSSAKEEDVIEDIRSQNFENMTEEQFAEGFKIRFKTGPRGRATVHYVAEVSPDIRNRLIRNRIHIGFSAVNAKDYIVVAKCMKCQDLGHVAKHCTKEMACGHCGNAHECKNCDKTGQAKICIPCKSRGKANCGKEQRDCPTYKMLVDRLIQKTDYGS</sequence>
<evidence type="ECO:0000313" key="7">
    <source>
        <dbReference type="RefSeq" id="XP_028145851.1"/>
    </source>
</evidence>
<evidence type="ECO:0000256" key="3">
    <source>
        <dbReference type="SAM" id="MobiDB-lite"/>
    </source>
</evidence>
<dbReference type="RefSeq" id="XP_028145851.1">
    <property type="nucleotide sequence ID" value="XM_028290050.1"/>
</dbReference>
<dbReference type="EnsemblMetazoa" id="XM_028290050.2">
    <property type="protein sequence ID" value="XP_028145851.1"/>
    <property type="gene ID" value="LOC114339398"/>
</dbReference>
<dbReference type="InterPro" id="IPR001878">
    <property type="entry name" value="Znf_CCHC"/>
</dbReference>
<name>A0A6P7G9G1_DIAVI</name>
<evidence type="ECO:0000313" key="6">
    <source>
        <dbReference type="Proteomes" id="UP001652700"/>
    </source>
</evidence>
<feature type="coiled-coil region" evidence="2">
    <location>
        <begin position="97"/>
        <end position="124"/>
    </location>
</feature>
<protein>
    <submittedName>
        <fullName evidence="7">Uncharacterized protein LOC114339398</fullName>
    </submittedName>
</protein>
<accession>A0A6P7G9G1</accession>
<feature type="compositionally biased region" description="Polar residues" evidence="3">
    <location>
        <begin position="14"/>
        <end position="25"/>
    </location>
</feature>
<dbReference type="OrthoDB" id="6775559at2759"/>
<evidence type="ECO:0000256" key="2">
    <source>
        <dbReference type="SAM" id="Coils"/>
    </source>
</evidence>
<evidence type="ECO:0000256" key="1">
    <source>
        <dbReference type="PROSITE-ProRule" id="PRU00047"/>
    </source>
</evidence>
<feature type="domain" description="CCHC-type" evidence="4">
    <location>
        <begin position="313"/>
        <end position="329"/>
    </location>
</feature>